<dbReference type="Proteomes" id="UP001217089">
    <property type="component" value="Unassembled WGS sequence"/>
</dbReference>
<organism evidence="1 2">
    <name type="scientific">Tegillarca granosa</name>
    <name type="common">Malaysian cockle</name>
    <name type="synonym">Anadara granosa</name>
    <dbReference type="NCBI Taxonomy" id="220873"/>
    <lineage>
        <taxon>Eukaryota</taxon>
        <taxon>Metazoa</taxon>
        <taxon>Spiralia</taxon>
        <taxon>Lophotrochozoa</taxon>
        <taxon>Mollusca</taxon>
        <taxon>Bivalvia</taxon>
        <taxon>Autobranchia</taxon>
        <taxon>Pteriomorphia</taxon>
        <taxon>Arcoida</taxon>
        <taxon>Arcoidea</taxon>
        <taxon>Arcidae</taxon>
        <taxon>Tegillarca</taxon>
    </lineage>
</organism>
<evidence type="ECO:0000313" key="1">
    <source>
        <dbReference type="EMBL" id="KAJ8317359.1"/>
    </source>
</evidence>
<dbReference type="EMBL" id="JARBDR010000246">
    <property type="protein sequence ID" value="KAJ8317359.1"/>
    <property type="molecule type" value="Genomic_DNA"/>
</dbReference>
<proteinExistence type="predicted"/>
<gene>
    <name evidence="1" type="ORF">KUTeg_005263</name>
</gene>
<keyword evidence="2" id="KW-1185">Reference proteome</keyword>
<reference evidence="1 2" key="1">
    <citation type="submission" date="2022-12" db="EMBL/GenBank/DDBJ databases">
        <title>Chromosome-level genome of Tegillarca granosa.</title>
        <authorList>
            <person name="Kim J."/>
        </authorList>
    </citation>
    <scope>NUCLEOTIDE SEQUENCE [LARGE SCALE GENOMIC DNA]</scope>
    <source>
        <strain evidence="1">Teg-2019</strain>
        <tissue evidence="1">Adductor muscle</tissue>
    </source>
</reference>
<protein>
    <submittedName>
        <fullName evidence="1">Uncharacterized protein</fullName>
    </submittedName>
</protein>
<sequence length="607" mass="66515">MNDSIPVNIQQDVGNSATSFPLQSATVTLQSASVIPETPLTAGIKDVIDTGDHSLKLSGLDNITHENILSSSAGVPANTYTTDSQVTMDSFTLPNTCSVPLDTNSTITNSNVMLSSVSIAGQSVHGSLQNISLLSQSPIKADATGNLSQEIPVLDTSTFLNINQEDLQSVNSILDSLEIVDSRNSVDGTNMVPPHTVEYHIQQYSVPDTVSVNSQSNMLPVNAQSNMLLVNAQPNMQLVNSQNQYVLQNAPTNRVDQTVPYSQVHLVQTDNPCYVLPTDANSNYVMAKTQATAVRKTNAANAPYFIKRLGKHTRCSVCGGAVKMLDIADEYVWLCVPLPEETEIRCGTYDIDPSSMNTVPQSQTPSENLPEIIKDASKAGNKTYLSVKELVDSRVLSVQALQIGLQKQQYAPRRAPTIVDDYYRKHSVDVDETLWIDLLTIRCVCYQFLSPISSPQFSKSPVFKKSPMFSSPTSRDGKRLKKLYDKVASVNADESLAFLATVATECSQEDSDLSQSETEESCDESMLNKESVKESECIASVTKEIRGTSTLKKQTEVRNQIEIMLKDIAKCLLINYKQETEGLRVSLKFKGEAPQVFPDLLYLVLVT</sequence>
<name>A0ABQ9FJB2_TEGGR</name>
<evidence type="ECO:0000313" key="2">
    <source>
        <dbReference type="Proteomes" id="UP001217089"/>
    </source>
</evidence>
<comment type="caution">
    <text evidence="1">The sequence shown here is derived from an EMBL/GenBank/DDBJ whole genome shotgun (WGS) entry which is preliminary data.</text>
</comment>
<accession>A0ABQ9FJB2</accession>